<dbReference type="HOGENOM" id="CLU_733458_0_0_11"/>
<comment type="caution">
    <text evidence="3">The sequence shown here is derived from an EMBL/GenBank/DDBJ whole genome shotgun (WGS) entry which is preliminary data.</text>
</comment>
<dbReference type="Proteomes" id="UP000017984">
    <property type="component" value="Chromosome"/>
</dbReference>
<keyword evidence="2" id="KW-1133">Transmembrane helix</keyword>
<dbReference type="OrthoDB" id="4039925at2"/>
<protein>
    <submittedName>
        <fullName evidence="3">Uncharacterized protein</fullName>
    </submittedName>
</protein>
<feature type="region of interest" description="Disordered" evidence="1">
    <location>
        <begin position="1"/>
        <end position="20"/>
    </location>
</feature>
<dbReference type="PATRIC" id="fig|1352936.5.peg.1990"/>
<dbReference type="AlphaFoldDB" id="V6KRB3"/>
<dbReference type="STRING" id="1352936.M878_09305"/>
<keyword evidence="2" id="KW-0472">Membrane</keyword>
<evidence type="ECO:0000256" key="1">
    <source>
        <dbReference type="SAM" id="MobiDB-lite"/>
    </source>
</evidence>
<name>V6KRB3_STRRC</name>
<proteinExistence type="predicted"/>
<keyword evidence="4" id="KW-1185">Reference proteome</keyword>
<evidence type="ECO:0000256" key="2">
    <source>
        <dbReference type="SAM" id="Phobius"/>
    </source>
</evidence>
<evidence type="ECO:0000313" key="3">
    <source>
        <dbReference type="EMBL" id="EST34642.1"/>
    </source>
</evidence>
<accession>V6KRB3</accession>
<feature type="transmembrane region" description="Helical" evidence="2">
    <location>
        <begin position="332"/>
        <end position="353"/>
    </location>
</feature>
<dbReference type="EMBL" id="AWQX01000075">
    <property type="protein sequence ID" value="EST34642.1"/>
    <property type="molecule type" value="Genomic_DNA"/>
</dbReference>
<gene>
    <name evidence="3" type="ORF">M878_09305</name>
</gene>
<sequence length="362" mass="38688">MAGPAAAHEDPPTISQAFAGPRPGEAIGIDLLNYQPKPGVHLVAESPVFAHPIRMDDPAAKVDGLGVKAPIPMSAEPGSYPLVIKARGKVVARDTIRVRPPERPSVEVDDGRARRPGTRVNLFFDDLYPGENGDSFTARSPAFASPVRLTRGKDSWNNTRVFSALNVPLPFTLHDGTYAIWVTDGDGRRKARTRLEVRSARPGDDDYLGNAEGPAFFGKTGSPLRAQDKGFTAAAGTTMYVKWQDASPDPGEEERLTATSPAFQAPARLASDVIKGHEMDPPLFWGPARIKPGLKPGRYPVTVVSHRGRVTKNSYLTVTQGSAHDDGGLPTAVWAGASAGTLALGATAAVLLVRRRRRAPLS</sequence>
<reference evidence="3 4" key="1">
    <citation type="journal article" date="2014" name="Genome Announc.">
        <title>Draft Genome Sequence of Streptomyces roseochromogenes subsp. oscitans DS 12.976, Producer of the Aminocoumarin Antibiotic Clorobiocin.</title>
        <authorList>
            <person name="Ruckert C."/>
            <person name="Kalinowski J."/>
            <person name="Heide L."/>
            <person name="Apel A.K."/>
        </authorList>
    </citation>
    <scope>NUCLEOTIDE SEQUENCE [LARGE SCALE GENOMIC DNA]</scope>
    <source>
        <strain evidence="3 4">DS 12.976</strain>
    </source>
</reference>
<evidence type="ECO:0000313" key="4">
    <source>
        <dbReference type="Proteomes" id="UP000017984"/>
    </source>
</evidence>
<keyword evidence="2" id="KW-0812">Transmembrane</keyword>
<organism evidence="3 4">
    <name type="scientific">Streptomyces roseochromogenus subsp. oscitans DS 12.976</name>
    <dbReference type="NCBI Taxonomy" id="1352936"/>
    <lineage>
        <taxon>Bacteria</taxon>
        <taxon>Bacillati</taxon>
        <taxon>Actinomycetota</taxon>
        <taxon>Actinomycetes</taxon>
        <taxon>Kitasatosporales</taxon>
        <taxon>Streptomycetaceae</taxon>
        <taxon>Streptomyces</taxon>
    </lineage>
</organism>
<dbReference type="RefSeq" id="WP_023545840.1">
    <property type="nucleotide sequence ID" value="NZ_CM002285.1"/>
</dbReference>